<dbReference type="InterPro" id="IPR030931">
    <property type="entry name" value="Group_II_RT_mat"/>
</dbReference>
<dbReference type="RefSeq" id="WP_390221082.1">
    <property type="nucleotide sequence ID" value="NZ_JBHSXX010000001.1"/>
</dbReference>
<evidence type="ECO:0000313" key="3">
    <source>
        <dbReference type="Proteomes" id="UP001596337"/>
    </source>
</evidence>
<dbReference type="EC" id="2.7.7.49" evidence="2"/>
<proteinExistence type="predicted"/>
<reference evidence="3" key="1">
    <citation type="journal article" date="2019" name="Int. J. Syst. Evol. Microbiol.">
        <title>The Global Catalogue of Microorganisms (GCM) 10K type strain sequencing project: providing services to taxonomists for standard genome sequencing and annotation.</title>
        <authorList>
            <consortium name="The Broad Institute Genomics Platform"/>
            <consortium name="The Broad Institute Genome Sequencing Center for Infectious Disease"/>
            <person name="Wu L."/>
            <person name="Ma J."/>
        </authorList>
    </citation>
    <scope>NUCLEOTIDE SEQUENCE [LARGE SCALE GENOMIC DNA]</scope>
    <source>
        <strain evidence="3">KCTC 32255</strain>
    </source>
</reference>
<dbReference type="Proteomes" id="UP001596337">
    <property type="component" value="Unassembled WGS sequence"/>
</dbReference>
<dbReference type="InterPro" id="IPR043502">
    <property type="entry name" value="DNA/RNA_pol_sf"/>
</dbReference>
<keyword evidence="2" id="KW-0695">RNA-directed DNA polymerase</keyword>
<dbReference type="InterPro" id="IPR013597">
    <property type="entry name" value="Mat_intron_G2"/>
</dbReference>
<keyword evidence="3" id="KW-1185">Reference proteome</keyword>
<evidence type="ECO:0000259" key="1">
    <source>
        <dbReference type="PROSITE" id="PS50878"/>
    </source>
</evidence>
<evidence type="ECO:0000313" key="2">
    <source>
        <dbReference type="EMBL" id="MFC6869404.1"/>
    </source>
</evidence>
<keyword evidence="2" id="KW-0808">Transferase</keyword>
<protein>
    <submittedName>
        <fullName evidence="2">Group II intron reverse transcriptase/maturase</fullName>
        <ecNumber evidence="2">2.7.7.49</ecNumber>
    </submittedName>
</protein>
<dbReference type="PANTHER" id="PTHR34047">
    <property type="entry name" value="NUCLEAR INTRON MATURASE 1, MITOCHONDRIAL-RELATED"/>
    <property type="match status" value="1"/>
</dbReference>
<comment type="caution">
    <text evidence="2">The sequence shown here is derived from an EMBL/GenBank/DDBJ whole genome shotgun (WGS) entry which is preliminary data.</text>
</comment>
<dbReference type="InterPro" id="IPR000477">
    <property type="entry name" value="RT_dom"/>
</dbReference>
<dbReference type="Pfam" id="PF13655">
    <property type="entry name" value="RVT_N"/>
    <property type="match status" value="1"/>
</dbReference>
<dbReference type="SUPFAM" id="SSF56672">
    <property type="entry name" value="DNA/RNA polymerases"/>
    <property type="match status" value="1"/>
</dbReference>
<sequence>MEPEGKLDAEAVAEVNGPTDESLDWDAVDWRAAEEDVRRLRQRIFTASQAGDFKKVRNLQKLMLRSRANTLLSVRRVTEDNAGRKTAGIDGQVITTSFGKAALVGWMCQQTEPWQAQPVKRVFIPKSNGKQRPLGIPVVVDRVLQARVKNALEPEWEARFEPKSYGFRPGRGCHDAIEAIYQVVKGRNANRQWILDADLAAAFDRIDHDHLLNSLGSFPARGLIRDWLKAGVMDRGRFAPTEAGTPQGGLVSPVLLNVALHGMEKAAGVRYFHRKRGGIETAPDCPVLVRYADDAVALCHSRQQAEQVKARLAEWLAPRGLVFNEDKTRIVHLDEGCDFLGFNVRRYHGRVVLIKPSREAVRRIRRRLRTEMRALRGGNAASVLKKLTPIVRGWAAYYRTEVSSEVFSALDDYMWKLTYRWARHRHPKKSRWWVVDRYYGQFNPTKRNRWVFGDRDTGAFLPKFAWTKIVRHAMVVGTASPDDPALADYWAQRRRKQMDSPLSASVRRLLKAQQGRCAACGGFCCMPTNTRKARTNGNSGCASRWWHCASSTSPAHTRGATARTIRVSFTPSAADEPSSAAKVQPKRRWPERLRACLSRMPGRLARTVLRGPRRGNPPGLPD</sequence>
<dbReference type="EMBL" id="JBHSXX010000001">
    <property type="protein sequence ID" value="MFC6869404.1"/>
    <property type="molecule type" value="Genomic_DNA"/>
</dbReference>
<dbReference type="Pfam" id="PF00078">
    <property type="entry name" value="RVT_1"/>
    <property type="match status" value="1"/>
</dbReference>
<organism evidence="2 3">
    <name type="scientific">Haloechinothrix salitolerans</name>
    <dbReference type="NCBI Taxonomy" id="926830"/>
    <lineage>
        <taxon>Bacteria</taxon>
        <taxon>Bacillati</taxon>
        <taxon>Actinomycetota</taxon>
        <taxon>Actinomycetes</taxon>
        <taxon>Pseudonocardiales</taxon>
        <taxon>Pseudonocardiaceae</taxon>
        <taxon>Haloechinothrix</taxon>
    </lineage>
</organism>
<dbReference type="InterPro" id="IPR025960">
    <property type="entry name" value="RVT_N"/>
</dbReference>
<accession>A0ABW2C3P8</accession>
<dbReference type="Pfam" id="PF08388">
    <property type="entry name" value="GIIM"/>
    <property type="match status" value="1"/>
</dbReference>
<dbReference type="InterPro" id="IPR051083">
    <property type="entry name" value="GrpII_Intron_Splice-Mob/Def"/>
</dbReference>
<dbReference type="PANTHER" id="PTHR34047:SF10">
    <property type="entry name" value="GROUP II INTRON-ASSOCIATED OPEN READING FRAME"/>
    <property type="match status" value="1"/>
</dbReference>
<feature type="domain" description="Reverse transcriptase" evidence="1">
    <location>
        <begin position="105"/>
        <end position="344"/>
    </location>
</feature>
<name>A0ABW2C3P8_9PSEU</name>
<keyword evidence="2" id="KW-0548">Nucleotidyltransferase</keyword>
<dbReference type="NCBIfam" id="TIGR04416">
    <property type="entry name" value="group_II_RT_mat"/>
    <property type="match status" value="1"/>
</dbReference>
<dbReference type="PROSITE" id="PS50878">
    <property type="entry name" value="RT_POL"/>
    <property type="match status" value="1"/>
</dbReference>
<dbReference type="CDD" id="cd01651">
    <property type="entry name" value="RT_G2_intron"/>
    <property type="match status" value="1"/>
</dbReference>
<gene>
    <name evidence="2" type="primary">ltrA</name>
    <name evidence="2" type="ORF">ACFQGD_19870</name>
</gene>
<dbReference type="GO" id="GO:0003964">
    <property type="term" value="F:RNA-directed DNA polymerase activity"/>
    <property type="evidence" value="ECO:0007669"/>
    <property type="project" value="UniProtKB-KW"/>
</dbReference>